<evidence type="ECO:0000313" key="1">
    <source>
        <dbReference type="EMBL" id="VDG74198.1"/>
    </source>
</evidence>
<evidence type="ECO:0008006" key="3">
    <source>
        <dbReference type="Google" id="ProtNLM"/>
    </source>
</evidence>
<accession>A0ABY6SZV2</accession>
<dbReference type="EMBL" id="UYIN01000022">
    <property type="protein sequence ID" value="VDG74198.1"/>
    <property type="molecule type" value="Genomic_DNA"/>
</dbReference>
<dbReference type="Proteomes" id="UP000277570">
    <property type="component" value="Unassembled WGS sequence"/>
</dbReference>
<gene>
    <name evidence="1" type="ORF">NCTC10913_04578</name>
</gene>
<evidence type="ECO:0000313" key="2">
    <source>
        <dbReference type="Proteomes" id="UP000277570"/>
    </source>
</evidence>
<comment type="caution">
    <text evidence="1">The sequence shown here is derived from an EMBL/GenBank/DDBJ whole genome shotgun (WGS) entry which is preliminary data.</text>
</comment>
<keyword evidence="2" id="KW-1185">Reference proteome</keyword>
<proteinExistence type="predicted"/>
<reference evidence="1 2" key="1">
    <citation type="submission" date="2018-11" db="EMBL/GenBank/DDBJ databases">
        <authorList>
            <consortium name="Pathogen Informatics"/>
        </authorList>
    </citation>
    <scope>NUCLEOTIDE SEQUENCE [LARGE SCALE GENOMIC DNA]</scope>
    <source>
        <strain evidence="1 2">NCTC10913</strain>
    </source>
</reference>
<protein>
    <recommendedName>
        <fullName evidence="3">Phage head-tail adaptor</fullName>
    </recommendedName>
</protein>
<name>A0ABY6SZV2_9CLOT</name>
<sequence length="108" mass="12417">MIQEDVENVFMNNEEFSDIHLVEGKEMSVMIDENENIERKVLANQNMEGIFKKQKLIYVNAKEFGVLPARGRIINLDCKNYTVVDAVDEYGIYTLTLEANRSGNNRGK</sequence>
<organism evidence="1 2">
    <name type="scientific">Clostridium carnis</name>
    <dbReference type="NCBI Taxonomy" id="1530"/>
    <lineage>
        <taxon>Bacteria</taxon>
        <taxon>Bacillati</taxon>
        <taxon>Bacillota</taxon>
        <taxon>Clostridia</taxon>
        <taxon>Eubacteriales</taxon>
        <taxon>Clostridiaceae</taxon>
        <taxon>Clostridium</taxon>
    </lineage>
</organism>